<feature type="signal peptide" evidence="2">
    <location>
        <begin position="1"/>
        <end position="15"/>
    </location>
</feature>
<dbReference type="PROSITE" id="PS51782">
    <property type="entry name" value="LYSM"/>
    <property type="match status" value="2"/>
</dbReference>
<gene>
    <name evidence="4" type="ORF">SAMN04487854_102208</name>
</gene>
<proteinExistence type="predicted"/>
<dbReference type="InterPro" id="IPR036779">
    <property type="entry name" value="LysM_dom_sf"/>
</dbReference>
<dbReference type="PROSITE" id="PS50005">
    <property type="entry name" value="TPR"/>
    <property type="match status" value="2"/>
</dbReference>
<keyword evidence="2" id="KW-0732">Signal</keyword>
<dbReference type="Pfam" id="PF13181">
    <property type="entry name" value="TPR_8"/>
    <property type="match status" value="1"/>
</dbReference>
<evidence type="ECO:0000256" key="1">
    <source>
        <dbReference type="PROSITE-ProRule" id="PRU00339"/>
    </source>
</evidence>
<dbReference type="Pfam" id="PF13431">
    <property type="entry name" value="TPR_17"/>
    <property type="match status" value="1"/>
</dbReference>
<organism evidence="4 5">
    <name type="scientific">Pseudoalteromonas lipolytica</name>
    <dbReference type="NCBI Taxonomy" id="570156"/>
    <lineage>
        <taxon>Bacteria</taxon>
        <taxon>Pseudomonadati</taxon>
        <taxon>Pseudomonadota</taxon>
        <taxon>Gammaproteobacteria</taxon>
        <taxon>Alteromonadales</taxon>
        <taxon>Pseudoalteromonadaceae</taxon>
        <taxon>Pseudoalteromonas</taxon>
    </lineage>
</organism>
<dbReference type="InterPro" id="IPR019734">
    <property type="entry name" value="TPR_rpt"/>
</dbReference>
<dbReference type="Gene3D" id="1.25.40.10">
    <property type="entry name" value="Tetratricopeptide repeat domain"/>
    <property type="match status" value="1"/>
</dbReference>
<accession>A0ABY1GAY9</accession>
<feature type="domain" description="LysM" evidence="3">
    <location>
        <begin position="584"/>
        <end position="628"/>
    </location>
</feature>
<dbReference type="RefSeq" id="WP_074988526.1">
    <property type="nucleotide sequence ID" value="NZ_FPAZ01000002.1"/>
</dbReference>
<feature type="domain" description="LysM" evidence="3">
    <location>
        <begin position="535"/>
        <end position="579"/>
    </location>
</feature>
<dbReference type="PANTHER" id="PTHR33734:SF22">
    <property type="entry name" value="MEMBRANE-BOUND LYTIC MUREIN TRANSGLYCOSYLASE D"/>
    <property type="match status" value="1"/>
</dbReference>
<dbReference type="InterPro" id="IPR013360">
    <property type="entry name" value="Pilus_4_PilW"/>
</dbReference>
<comment type="caution">
    <text evidence="4">The sequence shown here is derived from an EMBL/GenBank/DDBJ whole genome shotgun (WGS) entry which is preliminary data.</text>
</comment>
<dbReference type="PANTHER" id="PTHR33734">
    <property type="entry name" value="LYSM DOMAIN-CONTAINING GPI-ANCHORED PROTEIN 2"/>
    <property type="match status" value="1"/>
</dbReference>
<keyword evidence="5" id="KW-1185">Reference proteome</keyword>
<dbReference type="Gene3D" id="3.10.350.10">
    <property type="entry name" value="LysM domain"/>
    <property type="match status" value="2"/>
</dbReference>
<dbReference type="SMART" id="SM00028">
    <property type="entry name" value="TPR"/>
    <property type="match status" value="4"/>
</dbReference>
<dbReference type="PROSITE" id="PS51257">
    <property type="entry name" value="PROKAR_LIPOPROTEIN"/>
    <property type="match status" value="1"/>
</dbReference>
<dbReference type="Pfam" id="PF01476">
    <property type="entry name" value="LysM"/>
    <property type="match status" value="2"/>
</dbReference>
<feature type="repeat" description="TPR" evidence="1">
    <location>
        <begin position="75"/>
        <end position="108"/>
    </location>
</feature>
<dbReference type="SUPFAM" id="SSF48452">
    <property type="entry name" value="TPR-like"/>
    <property type="match status" value="1"/>
</dbReference>
<dbReference type="Proteomes" id="UP000183805">
    <property type="component" value="Unassembled WGS sequence"/>
</dbReference>
<sequence length="636" mass="69539">MRSLLAITVSALALAGCVTENSYNGSNKPVVENKINNTGAARTRIALALQYLKTGNNSQAKYNLERAADFAPQLPEVHYSLAYYYQQVDENELADRAYQQALKLDPDDPNTLNNYGVFLCGIGEYDRAAEELLKAIAIPSYIRVAESYENLALCAVEFNDFENAEKYFKSALSHSSQRPSSLINLAGLYYAKSDLHKAQEVVEQFESTGRVTPRALMLSYLIQQRMGHIEKAETTAAIILQTYPGSSEAKAISSQQLKSTEFEILREKYRLSQLEELLISSDYSSVSKDQPKIRIVKKKAPPKPQQPSSASTTVAANTTIEPVATIKPVATEESAAVSVAAEPTDTQPVATMPTPADSLPEVKSVEVAQADIEHVAAVEEKAAVEEEAAVTAPKQQPVATVQKTQPKIGGFTTVSSRPVVKTAVANDTSAVVNALGSSQTTTPAVEPTQTNSDDVKIVSFGAPQTPEIKQQIEPSTNAVKKDTGTVVFYEAEKDADVFNTRSSRSAQTSNTRYSVSTEQLQLPMLNPSVAALNIPYHVIQNGENLFSISVRYNVKLQKILQWNGLKESDRVQNGTKIYLNDPHIYHDINAGDTLYGIATQHSVLIDQLMRWNKLSPDVALKPGHRLLLVDPDSYAL</sequence>
<evidence type="ECO:0000256" key="2">
    <source>
        <dbReference type="SAM" id="SignalP"/>
    </source>
</evidence>
<dbReference type="EMBL" id="FPAZ01000002">
    <property type="protein sequence ID" value="SFT40761.1"/>
    <property type="molecule type" value="Genomic_DNA"/>
</dbReference>
<keyword evidence="1" id="KW-0802">TPR repeat</keyword>
<dbReference type="SUPFAM" id="SSF54106">
    <property type="entry name" value="LysM domain"/>
    <property type="match status" value="2"/>
</dbReference>
<dbReference type="InterPro" id="IPR011990">
    <property type="entry name" value="TPR-like_helical_dom_sf"/>
</dbReference>
<evidence type="ECO:0000313" key="5">
    <source>
        <dbReference type="Proteomes" id="UP000183805"/>
    </source>
</evidence>
<evidence type="ECO:0000259" key="3">
    <source>
        <dbReference type="PROSITE" id="PS51782"/>
    </source>
</evidence>
<dbReference type="NCBIfam" id="TIGR02521">
    <property type="entry name" value="type_IV_pilW"/>
    <property type="match status" value="1"/>
</dbReference>
<protein>
    <submittedName>
        <fullName evidence="4">Type IV pilus biogenesis/stability protein PilW</fullName>
    </submittedName>
</protein>
<name>A0ABY1GAY9_9GAMM</name>
<evidence type="ECO:0000313" key="4">
    <source>
        <dbReference type="EMBL" id="SFT40761.1"/>
    </source>
</evidence>
<feature type="repeat" description="TPR" evidence="1">
    <location>
        <begin position="145"/>
        <end position="178"/>
    </location>
</feature>
<feature type="chain" id="PRO_5045935023" evidence="2">
    <location>
        <begin position="16"/>
        <end position="636"/>
    </location>
</feature>
<reference evidence="4 5" key="1">
    <citation type="submission" date="2016-10" db="EMBL/GenBank/DDBJ databases">
        <authorList>
            <person name="Varghese N."/>
            <person name="Submissions S."/>
        </authorList>
    </citation>
    <scope>NUCLEOTIDE SEQUENCE [LARGE SCALE GENOMIC DNA]</scope>
    <source>
        <strain evidence="4 5">CGMCC 1.8499</strain>
    </source>
</reference>
<dbReference type="CDD" id="cd00118">
    <property type="entry name" value="LysM"/>
    <property type="match status" value="2"/>
</dbReference>
<dbReference type="InterPro" id="IPR018392">
    <property type="entry name" value="LysM"/>
</dbReference>
<dbReference type="SMART" id="SM00257">
    <property type="entry name" value="LysM"/>
    <property type="match status" value="2"/>
</dbReference>